<feature type="region of interest" description="Disordered" evidence="2">
    <location>
        <begin position="473"/>
        <end position="504"/>
    </location>
</feature>
<dbReference type="PANTHER" id="PTHR47966">
    <property type="entry name" value="BETA-SITE APP-CLEAVING ENZYME, ISOFORM A-RELATED"/>
    <property type="match status" value="1"/>
</dbReference>
<dbReference type="SUPFAM" id="SSF50630">
    <property type="entry name" value="Acid proteases"/>
    <property type="match status" value="1"/>
</dbReference>
<feature type="chain" id="PRO_5004893788" description="Peptidase A1 domain-containing protein" evidence="4">
    <location>
        <begin position="20"/>
        <end position="583"/>
    </location>
</feature>
<accession>W7HWK1</accession>
<dbReference type="OrthoDB" id="771136at2759"/>
<name>W7HWK1_9PEZI</name>
<evidence type="ECO:0000256" key="1">
    <source>
        <dbReference type="ARBA" id="ARBA00007447"/>
    </source>
</evidence>
<dbReference type="Proteomes" id="UP000024837">
    <property type="component" value="Unassembled WGS sequence"/>
</dbReference>
<dbReference type="InterPro" id="IPR033121">
    <property type="entry name" value="PEPTIDASE_A1"/>
</dbReference>
<evidence type="ECO:0000313" key="7">
    <source>
        <dbReference type="Proteomes" id="UP000024837"/>
    </source>
</evidence>
<dbReference type="Pfam" id="PF00026">
    <property type="entry name" value="Asp"/>
    <property type="match status" value="1"/>
</dbReference>
<keyword evidence="3" id="KW-1133">Transmembrane helix</keyword>
<feature type="signal peptide" evidence="4">
    <location>
        <begin position="1"/>
        <end position="19"/>
    </location>
</feature>
<dbReference type="GO" id="GO:0006508">
    <property type="term" value="P:proteolysis"/>
    <property type="evidence" value="ECO:0007669"/>
    <property type="project" value="InterPro"/>
</dbReference>
<dbReference type="PROSITE" id="PS51767">
    <property type="entry name" value="PEPTIDASE_A1"/>
    <property type="match status" value="1"/>
</dbReference>
<keyword evidence="4" id="KW-0732">Signal</keyword>
<dbReference type="Gene3D" id="2.40.70.10">
    <property type="entry name" value="Acid Proteases"/>
    <property type="match status" value="2"/>
</dbReference>
<evidence type="ECO:0000256" key="4">
    <source>
        <dbReference type="SAM" id="SignalP"/>
    </source>
</evidence>
<evidence type="ECO:0000313" key="6">
    <source>
        <dbReference type="EMBL" id="EWC44308.1"/>
    </source>
</evidence>
<feature type="compositionally biased region" description="Pro residues" evidence="2">
    <location>
        <begin position="479"/>
        <end position="490"/>
    </location>
</feature>
<keyword evidence="3" id="KW-0472">Membrane</keyword>
<organism evidence="6 7">
    <name type="scientific">Drechslerella stenobrocha 248</name>
    <dbReference type="NCBI Taxonomy" id="1043628"/>
    <lineage>
        <taxon>Eukaryota</taxon>
        <taxon>Fungi</taxon>
        <taxon>Dikarya</taxon>
        <taxon>Ascomycota</taxon>
        <taxon>Pezizomycotina</taxon>
        <taxon>Orbiliomycetes</taxon>
        <taxon>Orbiliales</taxon>
        <taxon>Orbiliaceae</taxon>
        <taxon>Drechslerella</taxon>
    </lineage>
</organism>
<evidence type="ECO:0000256" key="3">
    <source>
        <dbReference type="SAM" id="Phobius"/>
    </source>
</evidence>
<dbReference type="GO" id="GO:0004190">
    <property type="term" value="F:aspartic-type endopeptidase activity"/>
    <property type="evidence" value="ECO:0007669"/>
    <property type="project" value="InterPro"/>
</dbReference>
<reference evidence="6 7" key="1">
    <citation type="submission" date="2013-05" db="EMBL/GenBank/DDBJ databases">
        <title>Drechslerella stenobrocha genome reveals carnivorous origination and mechanical trapping mechanism of predatory fungi.</title>
        <authorList>
            <person name="Liu X."/>
            <person name="Zhang W."/>
            <person name="Liu K."/>
        </authorList>
    </citation>
    <scope>NUCLEOTIDE SEQUENCE [LARGE SCALE GENOMIC DNA]</scope>
    <source>
        <strain evidence="6 7">248</strain>
    </source>
</reference>
<feature type="compositionally biased region" description="Low complexity" evidence="2">
    <location>
        <begin position="419"/>
        <end position="447"/>
    </location>
</feature>
<feature type="region of interest" description="Disordered" evidence="2">
    <location>
        <begin position="415"/>
        <end position="447"/>
    </location>
</feature>
<gene>
    <name evidence="6" type="ORF">DRE_01134</name>
</gene>
<sequence>MRFAKAVAAASICLATAEGLKFQMYGGFEQPLENLKDSLSKRATTISTNFKFAAPQFSYYVDLLVGSTHDFIRLRLSSDPFTWIPGPLPSRNFCANSDNDVQCIQSNFSGTFNPAGSSTFRNLSATLNLTSSDPRYYALGYYGEDTVQIGQTEIVKVPIGIATSYTRTPQLGMGLGGSGSTQKTLLQTMFDENVIDVIAYGLYLNDYDTNSSELTIGAIDTAKYDGGLLTFESAGTTTVRLNNLQYDSKNGGDPETLDRNWNANVEFSTGLLYFPNSPLNAIVRDVDAYLDANYGGYLTDCKYRWSNKTIIFNFEGMTINVPASQWIVPAYATTGVQAKLRNSETPACIALVDSMDNYSIAARAGYSAVFGMPFVRATYIVHDFTNQQTSFAQAKLNTTDSKLTALGTDGVAPFASVAPTTSGPGPSSTGTSGPSPSGESSSSSNTGPIVGGVVGGVAAVGIAIGAFFLIRRRGRTKPTPEPEQPPPPPMDQTQDPLGYNGQGGYVYSGGGQGGYGDQYGGAGNLPGKGYAPAPMPGYVSEMADTPVDPSRMPSSAYPSPPAGIAELPSPKLPNMPVELPGHQ</sequence>
<dbReference type="PANTHER" id="PTHR47966:SF65">
    <property type="entry name" value="ASPARTIC-TYPE ENDOPEPTIDASE"/>
    <property type="match status" value="1"/>
</dbReference>
<dbReference type="EMBL" id="KI966443">
    <property type="protein sequence ID" value="EWC44308.1"/>
    <property type="molecule type" value="Genomic_DNA"/>
</dbReference>
<feature type="transmembrane region" description="Helical" evidence="3">
    <location>
        <begin position="449"/>
        <end position="470"/>
    </location>
</feature>
<evidence type="ECO:0000256" key="2">
    <source>
        <dbReference type="SAM" id="MobiDB-lite"/>
    </source>
</evidence>
<proteinExistence type="inferred from homology"/>
<dbReference type="InterPro" id="IPR021109">
    <property type="entry name" value="Peptidase_aspartic_dom_sf"/>
</dbReference>
<feature type="domain" description="Peptidase A1" evidence="5">
    <location>
        <begin position="59"/>
        <end position="392"/>
    </location>
</feature>
<keyword evidence="3" id="KW-0812">Transmembrane</keyword>
<evidence type="ECO:0000259" key="5">
    <source>
        <dbReference type="PROSITE" id="PS51767"/>
    </source>
</evidence>
<comment type="similarity">
    <text evidence="1">Belongs to the peptidase A1 family.</text>
</comment>
<dbReference type="AlphaFoldDB" id="W7HWK1"/>
<dbReference type="HOGENOM" id="CLU_444818_0_0_1"/>
<feature type="region of interest" description="Disordered" evidence="2">
    <location>
        <begin position="541"/>
        <end position="583"/>
    </location>
</feature>
<protein>
    <recommendedName>
        <fullName evidence="5">Peptidase A1 domain-containing protein</fullName>
    </recommendedName>
</protein>
<dbReference type="InterPro" id="IPR001461">
    <property type="entry name" value="Aspartic_peptidase_A1"/>
</dbReference>
<keyword evidence="7" id="KW-1185">Reference proteome</keyword>